<dbReference type="EMBL" id="NBII01000001">
    <property type="protein sequence ID" value="PAV24355.1"/>
    <property type="molecule type" value="Genomic_DNA"/>
</dbReference>
<dbReference type="EC" id="2.3.1.225" evidence="10"/>
<feature type="region of interest" description="Disordered" evidence="11">
    <location>
        <begin position="1"/>
        <end position="261"/>
    </location>
</feature>
<comment type="subcellular location">
    <subcellularLocation>
        <location evidence="1">Membrane</location>
        <topology evidence="1">Multi-pass membrane protein</topology>
    </subcellularLocation>
</comment>
<evidence type="ECO:0000259" key="12">
    <source>
        <dbReference type="Pfam" id="PF01529"/>
    </source>
</evidence>
<evidence type="ECO:0000256" key="7">
    <source>
        <dbReference type="ARBA" id="ARBA00023288"/>
    </source>
</evidence>
<evidence type="ECO:0000256" key="1">
    <source>
        <dbReference type="ARBA" id="ARBA00004141"/>
    </source>
</evidence>
<reference evidence="13 14" key="1">
    <citation type="journal article" date="2017" name="Mol. Ecol.">
        <title>Comparative and population genomic landscape of Phellinus noxius: A hypervariable fungus causing root rot in trees.</title>
        <authorList>
            <person name="Chung C.L."/>
            <person name="Lee T.J."/>
            <person name="Akiba M."/>
            <person name="Lee H.H."/>
            <person name="Kuo T.H."/>
            <person name="Liu D."/>
            <person name="Ke H.M."/>
            <person name="Yokoi T."/>
            <person name="Roa M.B."/>
            <person name="Lu M.J."/>
            <person name="Chang Y.Y."/>
            <person name="Ann P.J."/>
            <person name="Tsai J.N."/>
            <person name="Chen C.Y."/>
            <person name="Tzean S.S."/>
            <person name="Ota Y."/>
            <person name="Hattori T."/>
            <person name="Sahashi N."/>
            <person name="Liou R.F."/>
            <person name="Kikuchi T."/>
            <person name="Tsai I.J."/>
        </authorList>
    </citation>
    <scope>NUCLEOTIDE SEQUENCE [LARGE SCALE GENOMIC DNA]</scope>
    <source>
        <strain evidence="13 14">FFPRI411160</strain>
    </source>
</reference>
<evidence type="ECO:0000256" key="11">
    <source>
        <dbReference type="SAM" id="MobiDB-lite"/>
    </source>
</evidence>
<keyword evidence="8 10" id="KW-0012">Acyltransferase</keyword>
<organism evidence="13 14">
    <name type="scientific">Pyrrhoderma noxium</name>
    <dbReference type="NCBI Taxonomy" id="2282107"/>
    <lineage>
        <taxon>Eukaryota</taxon>
        <taxon>Fungi</taxon>
        <taxon>Dikarya</taxon>
        <taxon>Basidiomycota</taxon>
        <taxon>Agaricomycotina</taxon>
        <taxon>Agaricomycetes</taxon>
        <taxon>Hymenochaetales</taxon>
        <taxon>Hymenochaetaceae</taxon>
        <taxon>Pyrrhoderma</taxon>
    </lineage>
</organism>
<evidence type="ECO:0000256" key="4">
    <source>
        <dbReference type="ARBA" id="ARBA00022989"/>
    </source>
</evidence>
<feature type="transmembrane region" description="Helical" evidence="10">
    <location>
        <begin position="543"/>
        <end position="567"/>
    </location>
</feature>
<dbReference type="Pfam" id="PF01529">
    <property type="entry name" value="DHHC"/>
    <property type="match status" value="1"/>
</dbReference>
<accession>A0A286UY66</accession>
<feature type="domain" description="Palmitoyltransferase DHHC" evidence="12">
    <location>
        <begin position="498"/>
        <end position="623"/>
    </location>
</feature>
<comment type="caution">
    <text evidence="13">The sequence shown here is derived from an EMBL/GenBank/DDBJ whole genome shotgun (WGS) entry which is preliminary data.</text>
</comment>
<evidence type="ECO:0000313" key="13">
    <source>
        <dbReference type="EMBL" id="PAV24355.1"/>
    </source>
</evidence>
<keyword evidence="14" id="KW-1185">Reference proteome</keyword>
<dbReference type="STRING" id="2282107.A0A286UY66"/>
<keyword evidence="4 10" id="KW-1133">Transmembrane helix</keyword>
<feature type="compositionally biased region" description="Low complexity" evidence="11">
    <location>
        <begin position="31"/>
        <end position="53"/>
    </location>
</feature>
<dbReference type="GO" id="GO:0016020">
    <property type="term" value="C:membrane"/>
    <property type="evidence" value="ECO:0007669"/>
    <property type="project" value="UniProtKB-SubCell"/>
</dbReference>
<comment type="domain">
    <text evidence="10">The DHHC domain is required for palmitoyltransferase activity.</text>
</comment>
<evidence type="ECO:0000256" key="10">
    <source>
        <dbReference type="RuleBase" id="RU079119"/>
    </source>
</evidence>
<dbReference type="InterPro" id="IPR039859">
    <property type="entry name" value="PFA4/ZDH16/20/ERF2-like"/>
</dbReference>
<evidence type="ECO:0000256" key="9">
    <source>
        <dbReference type="ARBA" id="ARBA00048048"/>
    </source>
</evidence>
<evidence type="ECO:0000256" key="2">
    <source>
        <dbReference type="ARBA" id="ARBA00022679"/>
    </source>
</evidence>
<dbReference type="Proteomes" id="UP000217199">
    <property type="component" value="Unassembled WGS sequence"/>
</dbReference>
<protein>
    <recommendedName>
        <fullName evidence="10">Palmitoyltransferase</fullName>
        <ecNumber evidence="10">2.3.1.225</ecNumber>
    </recommendedName>
</protein>
<dbReference type="PROSITE" id="PS50216">
    <property type="entry name" value="DHHC"/>
    <property type="match status" value="1"/>
</dbReference>
<dbReference type="PANTHER" id="PTHR22883:SF488">
    <property type="entry name" value="PALMITOYLTRANSFERASE"/>
    <property type="match status" value="1"/>
</dbReference>
<feature type="compositionally biased region" description="Polar residues" evidence="11">
    <location>
        <begin position="152"/>
        <end position="189"/>
    </location>
</feature>
<evidence type="ECO:0000256" key="6">
    <source>
        <dbReference type="ARBA" id="ARBA00023139"/>
    </source>
</evidence>
<dbReference type="InterPro" id="IPR001594">
    <property type="entry name" value="Palmitoyltrfase_DHHC"/>
</dbReference>
<evidence type="ECO:0000256" key="5">
    <source>
        <dbReference type="ARBA" id="ARBA00023136"/>
    </source>
</evidence>
<comment type="similarity">
    <text evidence="10">Belongs to the DHHC palmitoyltransferase family.</text>
</comment>
<feature type="transmembrane region" description="Helical" evidence="10">
    <location>
        <begin position="432"/>
        <end position="452"/>
    </location>
</feature>
<evidence type="ECO:0000313" key="14">
    <source>
        <dbReference type="Proteomes" id="UP000217199"/>
    </source>
</evidence>
<dbReference type="InParanoid" id="A0A286UY66"/>
<evidence type="ECO:0000256" key="8">
    <source>
        <dbReference type="ARBA" id="ARBA00023315"/>
    </source>
</evidence>
<gene>
    <name evidence="13" type="ORF">PNOK_0142300</name>
</gene>
<comment type="catalytic activity">
    <reaction evidence="9 10">
        <text>L-cysteinyl-[protein] + hexadecanoyl-CoA = S-hexadecanoyl-L-cysteinyl-[protein] + CoA</text>
        <dbReference type="Rhea" id="RHEA:36683"/>
        <dbReference type="Rhea" id="RHEA-COMP:10131"/>
        <dbReference type="Rhea" id="RHEA-COMP:11032"/>
        <dbReference type="ChEBI" id="CHEBI:29950"/>
        <dbReference type="ChEBI" id="CHEBI:57287"/>
        <dbReference type="ChEBI" id="CHEBI:57379"/>
        <dbReference type="ChEBI" id="CHEBI:74151"/>
        <dbReference type="EC" id="2.3.1.225"/>
    </reaction>
</comment>
<feature type="transmembrane region" description="Helical" evidence="10">
    <location>
        <begin position="587"/>
        <end position="606"/>
    </location>
</feature>
<dbReference type="GO" id="GO:0006612">
    <property type="term" value="P:protein targeting to membrane"/>
    <property type="evidence" value="ECO:0007669"/>
    <property type="project" value="TreeGrafter"/>
</dbReference>
<feature type="compositionally biased region" description="Polar residues" evidence="11">
    <location>
        <begin position="215"/>
        <end position="224"/>
    </location>
</feature>
<feature type="transmembrane region" description="Helical" evidence="10">
    <location>
        <begin position="399"/>
        <end position="425"/>
    </location>
</feature>
<dbReference type="AlphaFoldDB" id="A0A286UY66"/>
<dbReference type="GO" id="GO:0019706">
    <property type="term" value="F:protein-cysteine S-palmitoyltransferase activity"/>
    <property type="evidence" value="ECO:0007669"/>
    <property type="project" value="UniProtKB-EC"/>
</dbReference>
<sequence length="684" mass="74238">MTTERPHYLPPLSVRPEADREPEIPAPQPRTASSATTATTGGNLSRSTSAASRSRSRTGHAPRSPTGYSNNFALPSSSTTGGPPYSAASPPPQGTSTTHAGGILPAASFFHPSRPAGGPPGPPIPLTSIPRAFAHGEARPESIGSDSFAHSVVTTEEYTGPSNRERSGSTSNNALGPNPSSLGRSFSTKVSREPLLPIGPKPKPTVPAPHVRPSASGTSNSSATRLPGVGGYSRWGEGSSSKDDVGSNNTTSTPGRARNSLEKFLRRTATNDAQMASDITFAKNAKFSPSLEDLEARPREYEEPFVEFKAAPGVILDDGETLDITRNATMLSSMSRRQRNAKVFPRFRNFNPVPPAIDPPASRTPLLDPKGKPMRKHELHPSRNTFFLKGKILTGGDSAWPFLCSVVIVFGLAGTWSGTTAVWWWKNESPAVAIIGAYMCLLSIANMAATAFSDPGILPRNLDPDPPYSTNSSHSDLIQPPLPLPRDLKVRSGVVRVKYCQTCRIYRPPRSSHCRMCDNCVDGCDHHCQWVNNCVGRRNYTSFILFLTFGTLTLCLFICTSAIHLVLQAHKEHIRAKESLRKGAGSAVVFVISSIVIWPVLGLLMYHMRLLLLNLTTIEQIRNSAHRSLNEPTPPNPFGLGNWRQNLGYMLCRSRGMSWISASEAFSLSSWISLLVFLFKPDRQ</sequence>
<keyword evidence="7" id="KW-0449">Lipoprotein</keyword>
<feature type="transmembrane region" description="Helical" evidence="10">
    <location>
        <begin position="659"/>
        <end position="679"/>
    </location>
</feature>
<feature type="compositionally biased region" description="Low complexity" evidence="11">
    <location>
        <begin position="75"/>
        <end position="88"/>
    </location>
</feature>
<keyword evidence="5 10" id="KW-0472">Membrane</keyword>
<dbReference type="PANTHER" id="PTHR22883">
    <property type="entry name" value="ZINC FINGER DHHC DOMAIN CONTAINING PROTEIN"/>
    <property type="match status" value="1"/>
</dbReference>
<proteinExistence type="inferred from homology"/>
<feature type="compositionally biased region" description="Pro residues" evidence="11">
    <location>
        <begin position="197"/>
        <end position="207"/>
    </location>
</feature>
<keyword evidence="3 10" id="KW-0812">Transmembrane</keyword>
<keyword evidence="2 10" id="KW-0808">Transferase</keyword>
<dbReference type="OrthoDB" id="9909019at2759"/>
<dbReference type="GO" id="GO:0005794">
    <property type="term" value="C:Golgi apparatus"/>
    <property type="evidence" value="ECO:0007669"/>
    <property type="project" value="TreeGrafter"/>
</dbReference>
<keyword evidence="6" id="KW-0564">Palmitate</keyword>
<evidence type="ECO:0000256" key="3">
    <source>
        <dbReference type="ARBA" id="ARBA00022692"/>
    </source>
</evidence>
<name>A0A286UY66_9AGAM</name>
<dbReference type="GO" id="GO:0005783">
    <property type="term" value="C:endoplasmic reticulum"/>
    <property type="evidence" value="ECO:0007669"/>
    <property type="project" value="TreeGrafter"/>
</dbReference>